<dbReference type="EMBL" id="JAODUP010000049">
    <property type="protein sequence ID" value="KAK2165496.1"/>
    <property type="molecule type" value="Genomic_DNA"/>
</dbReference>
<evidence type="ECO:0000313" key="2">
    <source>
        <dbReference type="EMBL" id="KAK2165496.1"/>
    </source>
</evidence>
<sequence length="139" mass="15793">MGHIHGRPGSAEDLRKDMSLLADEQDKHLTRLRNEVITVKTVMADMADKTQQVPLYHENLTKMKPKKAEDHKPMENNDHVVASPPADYYKGLSPCFTYNNNNNNNNNNSINNNNNNETTTVTTTKDNRKNNGNTFPITR</sequence>
<dbReference type="Proteomes" id="UP001208570">
    <property type="component" value="Unassembled WGS sequence"/>
</dbReference>
<feature type="compositionally biased region" description="Low complexity" evidence="1">
    <location>
        <begin position="100"/>
        <end position="124"/>
    </location>
</feature>
<protein>
    <submittedName>
        <fullName evidence="2">Uncharacterized protein</fullName>
    </submittedName>
</protein>
<feature type="compositionally biased region" description="Basic and acidic residues" evidence="1">
    <location>
        <begin position="66"/>
        <end position="78"/>
    </location>
</feature>
<feature type="region of interest" description="Disordered" evidence="1">
    <location>
        <begin position="100"/>
        <end position="139"/>
    </location>
</feature>
<gene>
    <name evidence="2" type="ORF">LSH36_49g03035</name>
</gene>
<name>A0AAD9K5Z8_9ANNE</name>
<accession>A0AAD9K5Z8</accession>
<organism evidence="2 3">
    <name type="scientific">Paralvinella palmiformis</name>
    <dbReference type="NCBI Taxonomy" id="53620"/>
    <lineage>
        <taxon>Eukaryota</taxon>
        <taxon>Metazoa</taxon>
        <taxon>Spiralia</taxon>
        <taxon>Lophotrochozoa</taxon>
        <taxon>Annelida</taxon>
        <taxon>Polychaeta</taxon>
        <taxon>Sedentaria</taxon>
        <taxon>Canalipalpata</taxon>
        <taxon>Terebellida</taxon>
        <taxon>Terebelliformia</taxon>
        <taxon>Alvinellidae</taxon>
        <taxon>Paralvinella</taxon>
    </lineage>
</organism>
<comment type="caution">
    <text evidence="2">The sequence shown here is derived from an EMBL/GenBank/DDBJ whole genome shotgun (WGS) entry which is preliminary data.</text>
</comment>
<evidence type="ECO:0000256" key="1">
    <source>
        <dbReference type="SAM" id="MobiDB-lite"/>
    </source>
</evidence>
<reference evidence="2" key="1">
    <citation type="journal article" date="2023" name="Mol. Biol. Evol.">
        <title>Third-Generation Sequencing Reveals the Adaptive Role of the Epigenome in Three Deep-Sea Polychaetes.</title>
        <authorList>
            <person name="Perez M."/>
            <person name="Aroh O."/>
            <person name="Sun Y."/>
            <person name="Lan Y."/>
            <person name="Juniper S.K."/>
            <person name="Young C.R."/>
            <person name="Angers B."/>
            <person name="Qian P.Y."/>
        </authorList>
    </citation>
    <scope>NUCLEOTIDE SEQUENCE</scope>
    <source>
        <strain evidence="2">P08H-3</strain>
    </source>
</reference>
<dbReference type="AlphaFoldDB" id="A0AAD9K5Z8"/>
<proteinExistence type="predicted"/>
<evidence type="ECO:0000313" key="3">
    <source>
        <dbReference type="Proteomes" id="UP001208570"/>
    </source>
</evidence>
<feature type="region of interest" description="Disordered" evidence="1">
    <location>
        <begin position="66"/>
        <end position="85"/>
    </location>
</feature>
<keyword evidence="3" id="KW-1185">Reference proteome</keyword>